<keyword evidence="11" id="KW-1185">Reference proteome</keyword>
<keyword evidence="7" id="KW-0175">Coiled coil</keyword>
<dbReference type="CDD" id="cd00067">
    <property type="entry name" value="GAL4"/>
    <property type="match status" value="1"/>
</dbReference>
<dbReference type="PROSITE" id="PS00463">
    <property type="entry name" value="ZN2_CY6_FUNGAL_1"/>
    <property type="match status" value="1"/>
</dbReference>
<keyword evidence="2" id="KW-0862">Zinc</keyword>
<dbReference type="SMART" id="SM00066">
    <property type="entry name" value="GAL4"/>
    <property type="match status" value="1"/>
</dbReference>
<dbReference type="RefSeq" id="XP_022580382.1">
    <property type="nucleotide sequence ID" value="XM_022723343.1"/>
</dbReference>
<dbReference type="CDD" id="cd12148">
    <property type="entry name" value="fungal_TF_MHR"/>
    <property type="match status" value="1"/>
</dbReference>
<evidence type="ECO:0000256" key="7">
    <source>
        <dbReference type="SAM" id="Coils"/>
    </source>
</evidence>
<sequence length="765" mass="86525">MSHELDALLASNPPPAVRRRPRPPLSCAECRRRKLRCDRELPCDQCTKGLRVDRCFYQDPHRPPKRSATDAGLDQLAPELYNNNSISSGSNSNSNSNNNGNSHVSSGSPQAIDNLQSRISKLETLLLRQARTIEQLRADRTPGSQASTVAVATPVSSAPAALKRDYSRALLGEFNEALDFMKELWSDPAMHPTLNEFRLYHRQFHKQWRSLGDEEDRQRTGSAMPSAILALLPPRETCDRYVDFYCRYLENTYRILHTPSFMQEYEAFWAEGEGDRAAHFYSLIPQLAVVVAIAAALDGTPTDTDRVPERRLFDTVEDWLHFVDRRKSTPLATLRVHCLMLLARFSGADRTKRSHNLWVTAGDLIRFATTQSFHCDPSELPGVSIFEGEQRRRLWMTVREMDLQASIICGRSPYLQEPESTCWSPGNFHDLDLYEGMPEYPSPRPVDEWTGSSIQAALGRSLQLRLNAMRILGGLTQTPSRLDAALEAADQLERFIRGLPDVLQLQLPRSHQTDSPARLFSQILCDVHLRRPLLCLWQKLASSATSDRICIDARLGTLRSSLVFLTHRGLFDLGDAELRSMQTVAPTNLFYETLKADIMRASFGVCWEIKRRKRFPLHDLGLPDVSVALELASPKDPTVHQTGELVAAVDELCQFMMSNMGTLWRDVKNAFRLAVVLSSIQPAEGTETPQERMQRTTMQVLEACRKHDPFRQIVPNLDPSLADTMMQNENVALSTASLELPTETSLWFGEDWPVFPEFPVRLETV</sequence>
<evidence type="ECO:0000313" key="10">
    <source>
        <dbReference type="EMBL" id="OJJ45872.1"/>
    </source>
</evidence>
<dbReference type="AlphaFoldDB" id="A0A1L9SFE3"/>
<dbReference type="Pfam" id="PF00172">
    <property type="entry name" value="Zn_clus"/>
    <property type="match status" value="1"/>
</dbReference>
<evidence type="ECO:0000256" key="4">
    <source>
        <dbReference type="ARBA" id="ARBA00023125"/>
    </source>
</evidence>
<evidence type="ECO:0000313" key="11">
    <source>
        <dbReference type="Proteomes" id="UP000184188"/>
    </source>
</evidence>
<dbReference type="GeneID" id="34609808"/>
<evidence type="ECO:0000256" key="8">
    <source>
        <dbReference type="SAM" id="MobiDB-lite"/>
    </source>
</evidence>
<dbReference type="VEuPathDB" id="FungiDB:ASPZODRAFT_133744"/>
<reference evidence="11" key="1">
    <citation type="journal article" date="2017" name="Genome Biol.">
        <title>Comparative genomics reveals high biological diversity and specific adaptations in the industrially and medically important fungal genus Aspergillus.</title>
        <authorList>
            <person name="de Vries R.P."/>
            <person name="Riley R."/>
            <person name="Wiebenga A."/>
            <person name="Aguilar-Osorio G."/>
            <person name="Amillis S."/>
            <person name="Uchima C.A."/>
            <person name="Anderluh G."/>
            <person name="Asadollahi M."/>
            <person name="Askin M."/>
            <person name="Barry K."/>
            <person name="Battaglia E."/>
            <person name="Bayram O."/>
            <person name="Benocci T."/>
            <person name="Braus-Stromeyer S.A."/>
            <person name="Caldana C."/>
            <person name="Canovas D."/>
            <person name="Cerqueira G.C."/>
            <person name="Chen F."/>
            <person name="Chen W."/>
            <person name="Choi C."/>
            <person name="Clum A."/>
            <person name="Dos Santos R.A."/>
            <person name="Damasio A.R."/>
            <person name="Diallinas G."/>
            <person name="Emri T."/>
            <person name="Fekete E."/>
            <person name="Flipphi M."/>
            <person name="Freyberg S."/>
            <person name="Gallo A."/>
            <person name="Gournas C."/>
            <person name="Habgood R."/>
            <person name="Hainaut M."/>
            <person name="Harispe M.L."/>
            <person name="Henrissat B."/>
            <person name="Hilden K.S."/>
            <person name="Hope R."/>
            <person name="Hossain A."/>
            <person name="Karabika E."/>
            <person name="Karaffa L."/>
            <person name="Karanyi Z."/>
            <person name="Krasevec N."/>
            <person name="Kuo A."/>
            <person name="Kusch H."/>
            <person name="LaButti K."/>
            <person name="Lagendijk E.L."/>
            <person name="Lapidus A."/>
            <person name="Levasseur A."/>
            <person name="Lindquist E."/>
            <person name="Lipzen A."/>
            <person name="Logrieco A.F."/>
            <person name="MacCabe A."/>
            <person name="Maekelae M.R."/>
            <person name="Malavazi I."/>
            <person name="Melin P."/>
            <person name="Meyer V."/>
            <person name="Mielnichuk N."/>
            <person name="Miskei M."/>
            <person name="Molnar A.P."/>
            <person name="Mule G."/>
            <person name="Ngan C.Y."/>
            <person name="Orejas M."/>
            <person name="Orosz E."/>
            <person name="Ouedraogo J.P."/>
            <person name="Overkamp K.M."/>
            <person name="Park H.-S."/>
            <person name="Perrone G."/>
            <person name="Piumi F."/>
            <person name="Punt P.J."/>
            <person name="Ram A.F."/>
            <person name="Ramon A."/>
            <person name="Rauscher S."/>
            <person name="Record E."/>
            <person name="Riano-Pachon D.M."/>
            <person name="Robert V."/>
            <person name="Roehrig J."/>
            <person name="Ruller R."/>
            <person name="Salamov A."/>
            <person name="Salih N.S."/>
            <person name="Samson R.A."/>
            <person name="Sandor E."/>
            <person name="Sanguinetti M."/>
            <person name="Schuetze T."/>
            <person name="Sepcic K."/>
            <person name="Shelest E."/>
            <person name="Sherlock G."/>
            <person name="Sophianopoulou V."/>
            <person name="Squina F.M."/>
            <person name="Sun H."/>
            <person name="Susca A."/>
            <person name="Todd R.B."/>
            <person name="Tsang A."/>
            <person name="Unkles S.E."/>
            <person name="van de Wiele N."/>
            <person name="van Rossen-Uffink D."/>
            <person name="Oliveira J.V."/>
            <person name="Vesth T.C."/>
            <person name="Visser J."/>
            <person name="Yu J.-H."/>
            <person name="Zhou M."/>
            <person name="Andersen M.R."/>
            <person name="Archer D.B."/>
            <person name="Baker S.E."/>
            <person name="Benoit I."/>
            <person name="Brakhage A.A."/>
            <person name="Braus G.H."/>
            <person name="Fischer R."/>
            <person name="Frisvad J.C."/>
            <person name="Goldman G.H."/>
            <person name="Houbraken J."/>
            <person name="Oakley B."/>
            <person name="Pocsi I."/>
            <person name="Scazzocchio C."/>
            <person name="Seiboth B."/>
            <person name="vanKuyk P.A."/>
            <person name="Wortman J."/>
            <person name="Dyer P.S."/>
            <person name="Grigoriev I.V."/>
        </authorList>
    </citation>
    <scope>NUCLEOTIDE SEQUENCE [LARGE SCALE GENOMIC DNA]</scope>
    <source>
        <strain evidence="11">CBS 506.65</strain>
    </source>
</reference>
<name>A0A1L9SFE3_9EURO</name>
<evidence type="ECO:0000256" key="1">
    <source>
        <dbReference type="ARBA" id="ARBA00022723"/>
    </source>
</evidence>
<dbReference type="Proteomes" id="UP000184188">
    <property type="component" value="Unassembled WGS sequence"/>
</dbReference>
<dbReference type="OrthoDB" id="5414787at2759"/>
<keyword evidence="6" id="KW-0539">Nucleus</keyword>
<feature type="region of interest" description="Disordered" evidence="8">
    <location>
        <begin position="1"/>
        <end position="23"/>
    </location>
</feature>
<dbReference type="InterPro" id="IPR051430">
    <property type="entry name" value="Fungal_TF_Env_Response"/>
</dbReference>
<evidence type="ECO:0000256" key="5">
    <source>
        <dbReference type="ARBA" id="ARBA00023163"/>
    </source>
</evidence>
<dbReference type="GO" id="GO:0006351">
    <property type="term" value="P:DNA-templated transcription"/>
    <property type="evidence" value="ECO:0007669"/>
    <property type="project" value="InterPro"/>
</dbReference>
<dbReference type="InterPro" id="IPR007219">
    <property type="entry name" value="XnlR_reg_dom"/>
</dbReference>
<feature type="compositionally biased region" description="Low complexity" evidence="8">
    <location>
        <begin position="82"/>
        <end position="108"/>
    </location>
</feature>
<evidence type="ECO:0000259" key="9">
    <source>
        <dbReference type="PROSITE" id="PS50048"/>
    </source>
</evidence>
<dbReference type="PROSITE" id="PS50048">
    <property type="entry name" value="ZN2_CY6_FUNGAL_2"/>
    <property type="match status" value="1"/>
</dbReference>
<evidence type="ECO:0000256" key="6">
    <source>
        <dbReference type="ARBA" id="ARBA00023242"/>
    </source>
</evidence>
<dbReference type="InterPro" id="IPR036864">
    <property type="entry name" value="Zn2-C6_fun-type_DNA-bd_sf"/>
</dbReference>
<protein>
    <recommendedName>
        <fullName evidence="9">Zn(2)-C6 fungal-type domain-containing protein</fullName>
    </recommendedName>
</protein>
<keyword evidence="5" id="KW-0804">Transcription</keyword>
<dbReference type="GO" id="GO:0008270">
    <property type="term" value="F:zinc ion binding"/>
    <property type="evidence" value="ECO:0007669"/>
    <property type="project" value="InterPro"/>
</dbReference>
<proteinExistence type="predicted"/>
<keyword evidence="3" id="KW-0805">Transcription regulation</keyword>
<organism evidence="10 11">
    <name type="scientific">Penicilliopsis zonata CBS 506.65</name>
    <dbReference type="NCBI Taxonomy" id="1073090"/>
    <lineage>
        <taxon>Eukaryota</taxon>
        <taxon>Fungi</taxon>
        <taxon>Dikarya</taxon>
        <taxon>Ascomycota</taxon>
        <taxon>Pezizomycotina</taxon>
        <taxon>Eurotiomycetes</taxon>
        <taxon>Eurotiomycetidae</taxon>
        <taxon>Eurotiales</taxon>
        <taxon>Aspergillaceae</taxon>
        <taxon>Penicilliopsis</taxon>
    </lineage>
</organism>
<feature type="domain" description="Zn(2)-C6 fungal-type" evidence="9">
    <location>
        <begin position="26"/>
        <end position="57"/>
    </location>
</feature>
<evidence type="ECO:0000256" key="3">
    <source>
        <dbReference type="ARBA" id="ARBA00023015"/>
    </source>
</evidence>
<feature type="coiled-coil region" evidence="7">
    <location>
        <begin position="112"/>
        <end position="139"/>
    </location>
</feature>
<dbReference type="GO" id="GO:0000978">
    <property type="term" value="F:RNA polymerase II cis-regulatory region sequence-specific DNA binding"/>
    <property type="evidence" value="ECO:0007669"/>
    <property type="project" value="TreeGrafter"/>
</dbReference>
<dbReference type="PANTHER" id="PTHR31944:SF131">
    <property type="entry name" value="HEME-RESPONSIVE ZINC FINGER TRANSCRIPTION FACTOR HAP1"/>
    <property type="match status" value="1"/>
</dbReference>
<dbReference type="EMBL" id="KV878344">
    <property type="protein sequence ID" value="OJJ45872.1"/>
    <property type="molecule type" value="Genomic_DNA"/>
</dbReference>
<dbReference type="GO" id="GO:0005634">
    <property type="term" value="C:nucleus"/>
    <property type="evidence" value="ECO:0007669"/>
    <property type="project" value="TreeGrafter"/>
</dbReference>
<dbReference type="PANTHER" id="PTHR31944">
    <property type="entry name" value="HEME-RESPONSIVE ZINC FINGER TRANSCRIPTION FACTOR HAP1"/>
    <property type="match status" value="1"/>
</dbReference>
<dbReference type="SUPFAM" id="SSF57701">
    <property type="entry name" value="Zn2/Cys6 DNA-binding domain"/>
    <property type="match status" value="1"/>
</dbReference>
<dbReference type="STRING" id="1073090.A0A1L9SFE3"/>
<dbReference type="InterPro" id="IPR001138">
    <property type="entry name" value="Zn2Cys6_DnaBD"/>
</dbReference>
<evidence type="ECO:0000256" key="2">
    <source>
        <dbReference type="ARBA" id="ARBA00022833"/>
    </source>
</evidence>
<keyword evidence="1" id="KW-0479">Metal-binding</keyword>
<dbReference type="Pfam" id="PF04082">
    <property type="entry name" value="Fungal_trans"/>
    <property type="match status" value="1"/>
</dbReference>
<feature type="region of interest" description="Disordered" evidence="8">
    <location>
        <begin position="81"/>
        <end position="110"/>
    </location>
</feature>
<dbReference type="GO" id="GO:0001228">
    <property type="term" value="F:DNA-binding transcription activator activity, RNA polymerase II-specific"/>
    <property type="evidence" value="ECO:0007669"/>
    <property type="project" value="TreeGrafter"/>
</dbReference>
<accession>A0A1L9SFE3</accession>
<dbReference type="Gene3D" id="4.10.240.10">
    <property type="entry name" value="Zn(2)-C6 fungal-type DNA-binding domain"/>
    <property type="match status" value="1"/>
</dbReference>
<gene>
    <name evidence="10" type="ORF">ASPZODRAFT_133744</name>
</gene>
<keyword evidence="4" id="KW-0238">DNA-binding</keyword>